<feature type="transmembrane region" description="Helical" evidence="10">
    <location>
        <begin position="338"/>
        <end position="358"/>
    </location>
</feature>
<dbReference type="FunFam" id="1.20.1250.20:FF:000363">
    <property type="entry name" value="Solute carrier organic anion transporter family member"/>
    <property type="match status" value="1"/>
</dbReference>
<dbReference type="Pfam" id="PF07648">
    <property type="entry name" value="Kazal_2"/>
    <property type="match status" value="1"/>
</dbReference>
<feature type="transmembrane region" description="Helical" evidence="10">
    <location>
        <begin position="685"/>
        <end position="707"/>
    </location>
</feature>
<dbReference type="STRING" id="1868482.ENSTSYP00000004547"/>
<evidence type="ECO:0000256" key="7">
    <source>
        <dbReference type="ARBA" id="ARBA00023136"/>
    </source>
</evidence>
<evidence type="ECO:0000256" key="4">
    <source>
        <dbReference type="ARBA" id="ARBA00022475"/>
    </source>
</evidence>
<evidence type="ECO:0000256" key="8">
    <source>
        <dbReference type="ARBA" id="ARBA00023157"/>
    </source>
</evidence>
<dbReference type="AlphaFoldDB" id="A0A1U7TBC7"/>
<dbReference type="GO" id="GO:0006811">
    <property type="term" value="P:monoatomic ion transport"/>
    <property type="evidence" value="ECO:0007669"/>
    <property type="project" value="UniProtKB-KW"/>
</dbReference>
<dbReference type="GO" id="GO:0016323">
    <property type="term" value="C:basolateral plasma membrane"/>
    <property type="evidence" value="ECO:0007669"/>
    <property type="project" value="TreeGrafter"/>
</dbReference>
<feature type="transmembrane region" description="Helical" evidence="10">
    <location>
        <begin position="649"/>
        <end position="673"/>
    </location>
</feature>
<dbReference type="FunFam" id="1.20.1250.20:FF:000384">
    <property type="entry name" value="Solute carrier organic anion transporter family member"/>
    <property type="match status" value="1"/>
</dbReference>
<evidence type="ECO:0000313" key="14">
    <source>
        <dbReference type="RefSeq" id="XP_008057359.1"/>
    </source>
</evidence>
<evidence type="ECO:0000259" key="12">
    <source>
        <dbReference type="PROSITE" id="PS51465"/>
    </source>
</evidence>
<feature type="transmembrane region" description="Helical" evidence="10">
    <location>
        <begin position="734"/>
        <end position="758"/>
    </location>
</feature>
<dbReference type="InterPro" id="IPR036058">
    <property type="entry name" value="Kazal_dom_sf"/>
</dbReference>
<dbReference type="SUPFAM" id="SSF100895">
    <property type="entry name" value="Kazal-type serine protease inhibitors"/>
    <property type="match status" value="1"/>
</dbReference>
<feature type="transmembrane region" description="Helical" evidence="10">
    <location>
        <begin position="240"/>
        <end position="259"/>
    </location>
</feature>
<feature type="region of interest" description="Disordered" evidence="11">
    <location>
        <begin position="1"/>
        <end position="98"/>
    </location>
</feature>
<dbReference type="InterPro" id="IPR004156">
    <property type="entry name" value="OATP"/>
</dbReference>
<protein>
    <recommendedName>
        <fullName evidence="10">Solute carrier organic anion transporter family member</fullName>
    </recommendedName>
</protein>
<comment type="caution">
    <text evidence="10">Lacks conserved residue(s) required for the propagation of feature annotation.</text>
</comment>
<reference evidence="14" key="1">
    <citation type="submission" date="2025-08" db="UniProtKB">
        <authorList>
            <consortium name="RefSeq"/>
        </authorList>
    </citation>
    <scope>IDENTIFICATION</scope>
</reference>
<proteinExistence type="inferred from homology"/>
<keyword evidence="9" id="KW-0325">Glycoprotein</keyword>
<dbReference type="GeneID" id="103261559"/>
<dbReference type="PANTHER" id="PTHR11388:SF95">
    <property type="entry name" value="SOLUTE CARRIER ORGANIC ANION TRANSPORTER FAMILY MEMBER 6A1"/>
    <property type="match status" value="1"/>
</dbReference>
<dbReference type="NCBIfam" id="TIGR00805">
    <property type="entry name" value="oat"/>
    <property type="match status" value="1"/>
</dbReference>
<dbReference type="InterPro" id="IPR002350">
    <property type="entry name" value="Kazal_dom"/>
</dbReference>
<keyword evidence="5 10" id="KW-0812">Transmembrane</keyword>
<accession>A0A1U7TBC7</accession>
<feature type="compositionally biased region" description="Acidic residues" evidence="11">
    <location>
        <begin position="83"/>
        <end position="93"/>
    </location>
</feature>
<keyword evidence="3 10" id="KW-0813">Transport</keyword>
<evidence type="ECO:0000256" key="5">
    <source>
        <dbReference type="ARBA" id="ARBA00022692"/>
    </source>
</evidence>
<feature type="transmembrane region" description="Helical" evidence="10">
    <location>
        <begin position="492"/>
        <end position="516"/>
    </location>
</feature>
<evidence type="ECO:0000256" key="1">
    <source>
        <dbReference type="ARBA" id="ARBA00004651"/>
    </source>
</evidence>
<dbReference type="SUPFAM" id="SSF103473">
    <property type="entry name" value="MFS general substrate transporter"/>
    <property type="match status" value="1"/>
</dbReference>
<feature type="domain" description="Kazal-like" evidence="12">
    <location>
        <begin position="565"/>
        <end position="620"/>
    </location>
</feature>
<evidence type="ECO:0000256" key="9">
    <source>
        <dbReference type="ARBA" id="ARBA00023180"/>
    </source>
</evidence>
<dbReference type="Proteomes" id="UP000189704">
    <property type="component" value="Unplaced"/>
</dbReference>
<evidence type="ECO:0000256" key="3">
    <source>
        <dbReference type="ARBA" id="ARBA00022448"/>
    </source>
</evidence>
<dbReference type="CTD" id="133482"/>
<keyword evidence="7 10" id="KW-0472">Membrane</keyword>
<comment type="subcellular location">
    <subcellularLocation>
        <location evidence="1 10">Cell membrane</location>
        <topology evidence="1 10">Multi-pass membrane protein</topology>
    </subcellularLocation>
</comment>
<keyword evidence="13" id="KW-1185">Reference proteome</keyword>
<evidence type="ECO:0000256" key="11">
    <source>
        <dbReference type="SAM" id="MobiDB-lite"/>
    </source>
</evidence>
<dbReference type="PROSITE" id="PS51465">
    <property type="entry name" value="KAZAL_2"/>
    <property type="match status" value="1"/>
</dbReference>
<evidence type="ECO:0000256" key="10">
    <source>
        <dbReference type="RuleBase" id="RU362056"/>
    </source>
</evidence>
<keyword evidence="10" id="KW-0406">Ion transport</keyword>
<dbReference type="OrthoDB" id="5062115at2759"/>
<feature type="transmembrane region" description="Helical" evidence="10">
    <location>
        <begin position="297"/>
        <end position="318"/>
    </location>
</feature>
<organism evidence="13 14">
    <name type="scientific">Carlito syrichta</name>
    <name type="common">Philippine tarsier</name>
    <name type="synonym">Tarsius syrichta</name>
    <dbReference type="NCBI Taxonomy" id="1868482"/>
    <lineage>
        <taxon>Eukaryota</taxon>
        <taxon>Metazoa</taxon>
        <taxon>Chordata</taxon>
        <taxon>Craniata</taxon>
        <taxon>Vertebrata</taxon>
        <taxon>Euteleostomi</taxon>
        <taxon>Mammalia</taxon>
        <taxon>Eutheria</taxon>
        <taxon>Euarchontoglires</taxon>
        <taxon>Primates</taxon>
        <taxon>Haplorrhini</taxon>
        <taxon>Tarsiiformes</taxon>
        <taxon>Tarsiidae</taxon>
        <taxon>Carlito</taxon>
    </lineage>
</organism>
<name>A0A1U7TBC7_CARSF</name>
<evidence type="ECO:0000313" key="13">
    <source>
        <dbReference type="Proteomes" id="UP000189704"/>
    </source>
</evidence>
<keyword evidence="4" id="KW-1003">Cell membrane</keyword>
<feature type="transmembrane region" description="Helical" evidence="10">
    <location>
        <begin position="211"/>
        <end position="234"/>
    </location>
</feature>
<dbReference type="Gene3D" id="1.20.1250.20">
    <property type="entry name" value="MFS general substrate transporter like domains"/>
    <property type="match status" value="1"/>
</dbReference>
<dbReference type="GO" id="GO:0015347">
    <property type="term" value="F:sodium-independent organic anion transmembrane transporter activity"/>
    <property type="evidence" value="ECO:0007669"/>
    <property type="project" value="TreeGrafter"/>
</dbReference>
<dbReference type="RefSeq" id="XP_008057359.1">
    <property type="nucleotide sequence ID" value="XM_008059168.1"/>
</dbReference>
<evidence type="ECO:0000256" key="2">
    <source>
        <dbReference type="ARBA" id="ARBA00009657"/>
    </source>
</evidence>
<dbReference type="KEGG" id="csyr:103261559"/>
<dbReference type="PANTHER" id="PTHR11388">
    <property type="entry name" value="ORGANIC ANION TRANSPORTER"/>
    <property type="match status" value="1"/>
</dbReference>
<dbReference type="InterPro" id="IPR036259">
    <property type="entry name" value="MFS_trans_sf"/>
</dbReference>
<feature type="transmembrane region" description="Helical" evidence="10">
    <location>
        <begin position="178"/>
        <end position="199"/>
    </location>
</feature>
<feature type="transmembrane region" description="Helical" evidence="10">
    <location>
        <begin position="523"/>
        <end position="544"/>
    </location>
</feature>
<dbReference type="GO" id="GO:0043252">
    <property type="term" value="P:sodium-independent organic anion transport"/>
    <property type="evidence" value="ECO:0007669"/>
    <property type="project" value="TreeGrafter"/>
</dbReference>
<sequence>MWKQRQKQPWTFSQGNRQPPAGTFASCPSRNGRSGSLGCRRPCGPPALRHPRPAGFRVDSGGPGSQGPGLAMSGSAAGRQGEQEETSSEEVELEAAQAQPVRGIKAKEAWEAWEKRRNPPYLLPATLIKFQSVRKKRTVKRTAPEKTPEGNGSLEGRCGWGCVAIPYCQRFNNIHCFMVFYCILHVSQGLVFGLTHVSIDDFQKEYTLKRIYNFVLISSYDISSGLVAIFVAFYGERKKIKWIAFSSFLIGFGSLLCAFPSVNDRNYKLKVEIEDICLATKPISDCPKSKSPFISKYLSFVILGQTVQGIAGMPLYILGTTFLDESVTTHSAGTYLGIADALSVLGYALGYVMGAPLVKAPETYTSEKSTKDNNANQQWIWTWWTSFLITSLIAWSTLIPLSCFPDNFPGTTKIKARKRKQLRLFDRKFKDRAFGTSIKDLCAATWILMKNPVFICLALSKATESLLNIGASEFLPIYIENQFMITPSLSTILAGLVLFPGSVFGHLLGGVIVSMLKMSCKALMRFIMITSTISLIPLGFTIFIHCNPVQFAGINENYDGTGQLGNLIAPCNAQCRCSSSFHSSICGRDDIEYFSPCFAGCTYHKISHKRKMYYNCSCIKAGLITTDEDGAFIDARPGKCDAKCYKLPLFIAFMFSTLVFSGFSGIPVTLAIIRTVPDKLRSLALGISYVILRMFGSIPGPLIFRMIGETSCTFRDSNQCGRTGRCWIHNKTNMAYLLVGICVLCKVCTITFTAIAFLQYKQLIKKSIATPEVSVKNLKIKKKGKN</sequence>
<comment type="similarity">
    <text evidence="2 10">Belongs to the organo anion transporter (TC 2.A.60) family.</text>
</comment>
<keyword evidence="6 10" id="KW-1133">Transmembrane helix</keyword>
<dbReference type="Pfam" id="PF03137">
    <property type="entry name" value="OATP"/>
    <property type="match status" value="1"/>
</dbReference>
<gene>
    <name evidence="14" type="primary">SLCO6A1</name>
</gene>
<feature type="transmembrane region" description="Helical" evidence="10">
    <location>
        <begin position="379"/>
        <end position="399"/>
    </location>
</feature>
<keyword evidence="8" id="KW-1015">Disulfide bond</keyword>
<evidence type="ECO:0000256" key="6">
    <source>
        <dbReference type="ARBA" id="ARBA00022989"/>
    </source>
</evidence>
<feature type="compositionally biased region" description="Polar residues" evidence="11">
    <location>
        <begin position="7"/>
        <end position="17"/>
    </location>
</feature>